<keyword evidence="2" id="KW-0808">Transferase</keyword>
<dbReference type="AlphaFoldDB" id="A0A0J1LFF3"/>
<accession>A0A0J1LFF3</accession>
<evidence type="ECO:0000313" key="2">
    <source>
        <dbReference type="EMBL" id="KLV27750.1"/>
    </source>
</evidence>
<organism evidence="2 3">
    <name type="scientific">Niallia circulans</name>
    <name type="common">Bacillus circulans</name>
    <dbReference type="NCBI Taxonomy" id="1397"/>
    <lineage>
        <taxon>Bacteria</taxon>
        <taxon>Bacillati</taxon>
        <taxon>Bacillota</taxon>
        <taxon>Bacilli</taxon>
        <taxon>Bacillales</taxon>
        <taxon>Bacillaceae</taxon>
        <taxon>Niallia</taxon>
    </lineage>
</organism>
<dbReference type="InterPro" id="IPR000182">
    <property type="entry name" value="GNAT_dom"/>
</dbReference>
<dbReference type="RefSeq" id="WP_047940305.1">
    <property type="nucleotide sequence ID" value="NZ_JARTLH010000026.1"/>
</dbReference>
<comment type="caution">
    <text evidence="2">The sequence shown here is derived from an EMBL/GenBank/DDBJ whole genome shotgun (WGS) entry which is preliminary data.</text>
</comment>
<dbReference type="SUPFAM" id="SSF55729">
    <property type="entry name" value="Acyl-CoA N-acyltransferases (Nat)"/>
    <property type="match status" value="1"/>
</dbReference>
<dbReference type="GO" id="GO:1990189">
    <property type="term" value="F:protein N-terminal-serine acetyltransferase activity"/>
    <property type="evidence" value="ECO:0007669"/>
    <property type="project" value="TreeGrafter"/>
</dbReference>
<dbReference type="PANTHER" id="PTHR43441">
    <property type="entry name" value="RIBOSOMAL-PROTEIN-SERINE ACETYLTRANSFERASE"/>
    <property type="match status" value="1"/>
</dbReference>
<evidence type="ECO:0000313" key="3">
    <source>
        <dbReference type="Proteomes" id="UP000036045"/>
    </source>
</evidence>
<dbReference type="OrthoDB" id="9799321at2"/>
<sequence length="185" mass="21202">MKPVLIDLPETIETERLVIRPCMPGDGKDVYESIQRSKEDFKPWMSFANQEETLEEVEAGVRESYAKYILREDIRLHIYLKATNEFIGSTGLHSIDWKVRVFEIGYWCDSAHTGKGYITESTKALIKFAQSTLEANRIEIRVDSTNMKSRAIPEKLGFSLDGILKNETLSADTEELRDICLYSLT</sequence>
<dbReference type="Proteomes" id="UP000036045">
    <property type="component" value="Unassembled WGS sequence"/>
</dbReference>
<dbReference type="GO" id="GO:0008999">
    <property type="term" value="F:protein-N-terminal-alanine acetyltransferase activity"/>
    <property type="evidence" value="ECO:0007669"/>
    <property type="project" value="TreeGrafter"/>
</dbReference>
<dbReference type="PATRIC" id="fig|1397.4.peg.1706"/>
<evidence type="ECO:0000259" key="1">
    <source>
        <dbReference type="PROSITE" id="PS51186"/>
    </source>
</evidence>
<gene>
    <name evidence="2" type="ORF">ABW02_02265</name>
</gene>
<reference evidence="2 3" key="1">
    <citation type="submission" date="2015-05" db="EMBL/GenBank/DDBJ databases">
        <title>Whole genome sequence and identification of bacterial endophytes from Costus igneus.</title>
        <authorList>
            <person name="Lee Y.P."/>
            <person name="Gan H.M."/>
            <person name="Eng W."/>
            <person name="Wheatley M.S."/>
            <person name="Caraballo A."/>
            <person name="Polter S."/>
            <person name="Savka M.A."/>
            <person name="Hudson A.O."/>
        </authorList>
    </citation>
    <scope>NUCLEOTIDE SEQUENCE [LARGE SCALE GENOMIC DNA]</scope>
    <source>
        <strain evidence="2 3">RIT379</strain>
    </source>
</reference>
<name>A0A0J1LFF3_NIACI</name>
<keyword evidence="3" id="KW-1185">Reference proteome</keyword>
<dbReference type="InterPro" id="IPR051908">
    <property type="entry name" value="Ribosomal_N-acetyltransferase"/>
</dbReference>
<dbReference type="GO" id="GO:0005737">
    <property type="term" value="C:cytoplasm"/>
    <property type="evidence" value="ECO:0007669"/>
    <property type="project" value="TreeGrafter"/>
</dbReference>
<protein>
    <submittedName>
        <fullName evidence="2">GCN5 family acetyltransferase</fullName>
    </submittedName>
</protein>
<proteinExistence type="predicted"/>
<dbReference type="PROSITE" id="PS51186">
    <property type="entry name" value="GNAT"/>
    <property type="match status" value="1"/>
</dbReference>
<dbReference type="PANTHER" id="PTHR43441:SF3">
    <property type="entry name" value="ACETYLTRANSFERASE"/>
    <property type="match status" value="1"/>
</dbReference>
<dbReference type="Pfam" id="PF13302">
    <property type="entry name" value="Acetyltransf_3"/>
    <property type="match status" value="1"/>
</dbReference>
<dbReference type="EMBL" id="LDPH01000002">
    <property type="protein sequence ID" value="KLV27750.1"/>
    <property type="molecule type" value="Genomic_DNA"/>
</dbReference>
<dbReference type="Gene3D" id="3.40.630.30">
    <property type="match status" value="1"/>
</dbReference>
<dbReference type="InterPro" id="IPR016181">
    <property type="entry name" value="Acyl_CoA_acyltransferase"/>
</dbReference>
<feature type="domain" description="N-acetyltransferase" evidence="1">
    <location>
        <begin position="17"/>
        <end position="180"/>
    </location>
</feature>